<dbReference type="PANTHER" id="PTHR47966">
    <property type="entry name" value="BETA-SITE APP-CLEAVING ENZYME, ISOFORM A-RELATED"/>
    <property type="match status" value="1"/>
</dbReference>
<evidence type="ECO:0000256" key="3">
    <source>
        <dbReference type="PIRSR" id="PIRSR601461-2"/>
    </source>
</evidence>
<comment type="similarity">
    <text evidence="1">Belongs to the peptidase A1 family.</text>
</comment>
<protein>
    <recommendedName>
        <fullName evidence="6">Peptidase A1 domain-containing protein</fullName>
    </recommendedName>
</protein>
<name>A0AAD2H5R4_9AGAR</name>
<evidence type="ECO:0000313" key="8">
    <source>
        <dbReference type="Proteomes" id="UP001295794"/>
    </source>
</evidence>
<comment type="caution">
    <text evidence="7">The sequence shown here is derived from an EMBL/GenBank/DDBJ whole genome shotgun (WGS) entry which is preliminary data.</text>
</comment>
<dbReference type="EMBL" id="CAVNYO010000138">
    <property type="protein sequence ID" value="CAK5268624.1"/>
    <property type="molecule type" value="Genomic_DNA"/>
</dbReference>
<dbReference type="Gene3D" id="2.40.70.10">
    <property type="entry name" value="Acid Proteases"/>
    <property type="match status" value="2"/>
</dbReference>
<feature type="region of interest" description="Disordered" evidence="4">
    <location>
        <begin position="116"/>
        <end position="149"/>
    </location>
</feature>
<dbReference type="InterPro" id="IPR033121">
    <property type="entry name" value="PEPTIDASE_A1"/>
</dbReference>
<reference evidence="7" key="1">
    <citation type="submission" date="2023-11" db="EMBL/GenBank/DDBJ databases">
        <authorList>
            <person name="De Vega J J."/>
            <person name="De Vega J J."/>
        </authorList>
    </citation>
    <scope>NUCLEOTIDE SEQUENCE</scope>
</reference>
<dbReference type="PROSITE" id="PS51767">
    <property type="entry name" value="PEPTIDASE_A1"/>
    <property type="match status" value="1"/>
</dbReference>
<feature type="domain" description="Peptidase A1" evidence="6">
    <location>
        <begin position="161"/>
        <end position="484"/>
    </location>
</feature>
<feature type="active site" evidence="2">
    <location>
        <position position="179"/>
    </location>
</feature>
<feature type="disulfide bond" evidence="3">
    <location>
        <begin position="192"/>
        <end position="200"/>
    </location>
</feature>
<accession>A0AAD2H5R4</accession>
<dbReference type="Pfam" id="PF00026">
    <property type="entry name" value="Asp"/>
    <property type="match status" value="1"/>
</dbReference>
<evidence type="ECO:0000256" key="4">
    <source>
        <dbReference type="SAM" id="MobiDB-lite"/>
    </source>
</evidence>
<dbReference type="PRINTS" id="PR00792">
    <property type="entry name" value="PEPSIN"/>
</dbReference>
<dbReference type="InterPro" id="IPR021109">
    <property type="entry name" value="Peptidase_aspartic_dom_sf"/>
</dbReference>
<dbReference type="InterPro" id="IPR001461">
    <property type="entry name" value="Aspartic_peptidase_A1"/>
</dbReference>
<feature type="signal peptide" evidence="5">
    <location>
        <begin position="1"/>
        <end position="21"/>
    </location>
</feature>
<proteinExistence type="inferred from homology"/>
<dbReference type="GO" id="GO:0006508">
    <property type="term" value="P:proteolysis"/>
    <property type="evidence" value="ECO:0007669"/>
    <property type="project" value="InterPro"/>
</dbReference>
<dbReference type="PANTHER" id="PTHR47966:SF75">
    <property type="entry name" value="ENDOPEPTIDASE (CTSD), PUTATIVE (AFU_ORTHOLOGUE AFUA_4G07040)-RELATED"/>
    <property type="match status" value="1"/>
</dbReference>
<dbReference type="GO" id="GO:0004190">
    <property type="term" value="F:aspartic-type endopeptidase activity"/>
    <property type="evidence" value="ECO:0007669"/>
    <property type="project" value="InterPro"/>
</dbReference>
<dbReference type="CDD" id="cd05471">
    <property type="entry name" value="pepsin_like"/>
    <property type="match status" value="1"/>
</dbReference>
<evidence type="ECO:0000256" key="2">
    <source>
        <dbReference type="PIRSR" id="PIRSR601461-1"/>
    </source>
</evidence>
<sequence>MNVVMFFRAVVVFQILGVLRAASLRDPTTRLDIQRLVLVPIIGYRGLAAKEVLDETQILEEHVSRATGRLRMMLGSRESAIVTARHRFQRSSQSFSPWTRRNPDVLRMANPSTVHVDHDLKSATAGDDPPARESDSEVTPAQGTVYPHSAGLNIEGTDIGYLTGVEIGTPPRRFLMLVDSGSADMWVGAQNCHGDGGETCGDHPYLGPESSSSFSDSGRPWGISYGTGYVSGTLVTDNLNFAGFELRNHTFGVASNESSTFTVHDNPMDGVLGFAQQRLSTQDTPTFISSLYTQGLIEKRIVSFRLPRLSDNANDGEVTIGGMDPTKYQPLSMACVANVNQAGFWEASLDMIRIHGKDAKLTGRNCIFDTGTVSEIFNRPRFIDTLQTLLIAPKNDVDAIHALIPDARASANGWTVPCNTTVTISLQFGGKDFTMTPRDIAFSPVNSSKPDGMCSSAIAPGGVSEGPTHWLASFNPDNFLFSPI</sequence>
<evidence type="ECO:0000256" key="1">
    <source>
        <dbReference type="ARBA" id="ARBA00007447"/>
    </source>
</evidence>
<dbReference type="SUPFAM" id="SSF50630">
    <property type="entry name" value="Acid proteases"/>
    <property type="match status" value="1"/>
</dbReference>
<feature type="active site" evidence="2">
    <location>
        <position position="384"/>
    </location>
</feature>
<feature type="chain" id="PRO_5042255724" description="Peptidase A1 domain-containing protein" evidence="5">
    <location>
        <begin position="22"/>
        <end position="484"/>
    </location>
</feature>
<dbReference type="InterPro" id="IPR034164">
    <property type="entry name" value="Pepsin-like_dom"/>
</dbReference>
<dbReference type="AlphaFoldDB" id="A0AAD2H5R4"/>
<gene>
    <name evidence="7" type="ORF">MYCIT1_LOCUS11916</name>
</gene>
<keyword evidence="3" id="KW-1015">Disulfide bond</keyword>
<keyword evidence="8" id="KW-1185">Reference proteome</keyword>
<evidence type="ECO:0000259" key="6">
    <source>
        <dbReference type="PROSITE" id="PS51767"/>
    </source>
</evidence>
<keyword evidence="5" id="KW-0732">Signal</keyword>
<organism evidence="7 8">
    <name type="scientific">Mycena citricolor</name>
    <dbReference type="NCBI Taxonomy" id="2018698"/>
    <lineage>
        <taxon>Eukaryota</taxon>
        <taxon>Fungi</taxon>
        <taxon>Dikarya</taxon>
        <taxon>Basidiomycota</taxon>
        <taxon>Agaricomycotina</taxon>
        <taxon>Agaricomycetes</taxon>
        <taxon>Agaricomycetidae</taxon>
        <taxon>Agaricales</taxon>
        <taxon>Marasmiineae</taxon>
        <taxon>Mycenaceae</taxon>
        <taxon>Mycena</taxon>
    </lineage>
</organism>
<evidence type="ECO:0000256" key="5">
    <source>
        <dbReference type="SAM" id="SignalP"/>
    </source>
</evidence>
<dbReference type="Proteomes" id="UP001295794">
    <property type="component" value="Unassembled WGS sequence"/>
</dbReference>
<evidence type="ECO:0000313" key="7">
    <source>
        <dbReference type="EMBL" id="CAK5268624.1"/>
    </source>
</evidence>